<evidence type="ECO:0000256" key="2">
    <source>
        <dbReference type="HAMAP-Rule" id="MF_00163"/>
    </source>
</evidence>
<dbReference type="HAMAP" id="MF_00163">
    <property type="entry name" value="Pep_deformylase"/>
    <property type="match status" value="1"/>
</dbReference>
<comment type="caution">
    <text evidence="3">The sequence shown here is derived from an EMBL/GenBank/DDBJ whole genome shotgun (WGS) entry which is preliminary data.</text>
</comment>
<evidence type="ECO:0000313" key="3">
    <source>
        <dbReference type="EMBL" id="PEN06971.1"/>
    </source>
</evidence>
<dbReference type="OrthoDB" id="9784988at2"/>
<dbReference type="NCBIfam" id="NF001159">
    <property type="entry name" value="PRK00150.1-3"/>
    <property type="match status" value="1"/>
</dbReference>
<comment type="cofactor">
    <cofactor evidence="2">
        <name>Fe(2+)</name>
        <dbReference type="ChEBI" id="CHEBI:29033"/>
    </cofactor>
    <text evidence="2">Binds 1 Fe(2+) ion.</text>
</comment>
<dbReference type="RefSeq" id="WP_098062001.1">
    <property type="nucleotide sequence ID" value="NZ_PDEP01000006.1"/>
</dbReference>
<dbReference type="GO" id="GO:0046872">
    <property type="term" value="F:metal ion binding"/>
    <property type="evidence" value="ECO:0007669"/>
    <property type="project" value="UniProtKB-KW"/>
</dbReference>
<comment type="catalytic activity">
    <reaction evidence="2">
        <text>N-terminal N-formyl-L-methionyl-[peptide] + H2O = N-terminal L-methionyl-[peptide] + formate</text>
        <dbReference type="Rhea" id="RHEA:24420"/>
        <dbReference type="Rhea" id="RHEA-COMP:10639"/>
        <dbReference type="Rhea" id="RHEA-COMP:10640"/>
        <dbReference type="ChEBI" id="CHEBI:15377"/>
        <dbReference type="ChEBI" id="CHEBI:15740"/>
        <dbReference type="ChEBI" id="CHEBI:49298"/>
        <dbReference type="ChEBI" id="CHEBI:64731"/>
        <dbReference type="EC" id="3.5.1.88"/>
    </reaction>
</comment>
<feature type="active site" evidence="2">
    <location>
        <position position="145"/>
    </location>
</feature>
<dbReference type="AlphaFoldDB" id="A0A2H3P748"/>
<dbReference type="SUPFAM" id="SSF56420">
    <property type="entry name" value="Peptide deformylase"/>
    <property type="match status" value="1"/>
</dbReference>
<dbReference type="PIRSF" id="PIRSF004749">
    <property type="entry name" value="Pep_def"/>
    <property type="match status" value="1"/>
</dbReference>
<name>A0A2H3P748_9BACT</name>
<dbReference type="InterPro" id="IPR036821">
    <property type="entry name" value="Peptide_deformylase_sf"/>
</dbReference>
<dbReference type="PANTHER" id="PTHR10458">
    <property type="entry name" value="PEPTIDE DEFORMYLASE"/>
    <property type="match status" value="1"/>
</dbReference>
<accession>A0A2H3P748</accession>
<evidence type="ECO:0000313" key="4">
    <source>
        <dbReference type="Proteomes" id="UP000221024"/>
    </source>
</evidence>
<evidence type="ECO:0000256" key="1">
    <source>
        <dbReference type="ARBA" id="ARBA00010759"/>
    </source>
</evidence>
<dbReference type="Gene3D" id="3.90.45.10">
    <property type="entry name" value="Peptide deformylase"/>
    <property type="match status" value="1"/>
</dbReference>
<dbReference type="Proteomes" id="UP000221024">
    <property type="component" value="Unassembled WGS sequence"/>
</dbReference>
<dbReference type="PANTHER" id="PTHR10458:SF22">
    <property type="entry name" value="PEPTIDE DEFORMYLASE"/>
    <property type="match status" value="1"/>
</dbReference>
<protein>
    <recommendedName>
        <fullName evidence="2">Peptide deformylase</fullName>
        <shortName evidence="2">PDF</shortName>
        <ecNumber evidence="2">3.5.1.88</ecNumber>
    </recommendedName>
    <alternativeName>
        <fullName evidence="2">Polypeptide deformylase</fullName>
    </alternativeName>
</protein>
<reference evidence="3 4" key="1">
    <citation type="submission" date="2017-10" db="EMBL/GenBank/DDBJ databases">
        <title>Draft genome of Longimonas halophila.</title>
        <authorList>
            <person name="Goh K.M."/>
            <person name="Shamsir M.S."/>
            <person name="Lim S.W."/>
        </authorList>
    </citation>
    <scope>NUCLEOTIDE SEQUENCE [LARGE SCALE GENOMIC DNA]</scope>
    <source>
        <strain evidence="3 4">KCTC 42399</strain>
    </source>
</reference>
<dbReference type="NCBIfam" id="TIGR00079">
    <property type="entry name" value="pept_deformyl"/>
    <property type="match status" value="1"/>
</dbReference>
<sequence length="196" mass="22281">MILPIYVFGHDALRRETEPVTENTEAVQTLISNMIETMRAANGLGLAAPQVGRTERIFVVDLLPLADELHADGVEFPEQPMVFINPKITWESEATGKFEEGCLSIPDVREPVRRPERVQVEYLDRNFEEQSYEMGDMLARVVQHEYDHLEGVLFTDHLSAFRRRLLRRTLRQMANGDISAEYPLRTADGDTIPAAA</sequence>
<dbReference type="GO" id="GO:0006412">
    <property type="term" value="P:translation"/>
    <property type="evidence" value="ECO:0007669"/>
    <property type="project" value="UniProtKB-UniRule"/>
</dbReference>
<keyword evidence="2" id="KW-0479">Metal-binding</keyword>
<feature type="binding site" evidence="2">
    <location>
        <position position="102"/>
    </location>
    <ligand>
        <name>Fe cation</name>
        <dbReference type="ChEBI" id="CHEBI:24875"/>
    </ligand>
</feature>
<dbReference type="EMBL" id="PDEP01000006">
    <property type="protein sequence ID" value="PEN06971.1"/>
    <property type="molecule type" value="Genomic_DNA"/>
</dbReference>
<feature type="binding site" evidence="2">
    <location>
        <position position="148"/>
    </location>
    <ligand>
        <name>Fe cation</name>
        <dbReference type="ChEBI" id="CHEBI:24875"/>
    </ligand>
</feature>
<dbReference type="Pfam" id="PF01327">
    <property type="entry name" value="Pep_deformylase"/>
    <property type="match status" value="1"/>
</dbReference>
<keyword evidence="2" id="KW-0408">Iron</keyword>
<comment type="similarity">
    <text evidence="1 2">Belongs to the polypeptide deformylase family.</text>
</comment>
<keyword evidence="2" id="KW-0648">Protein biosynthesis</keyword>
<organism evidence="3 4">
    <name type="scientific">Longimonas halophila</name>
    <dbReference type="NCBI Taxonomy" id="1469170"/>
    <lineage>
        <taxon>Bacteria</taxon>
        <taxon>Pseudomonadati</taxon>
        <taxon>Rhodothermota</taxon>
        <taxon>Rhodothermia</taxon>
        <taxon>Rhodothermales</taxon>
        <taxon>Salisaetaceae</taxon>
        <taxon>Longimonas</taxon>
    </lineage>
</organism>
<feature type="binding site" evidence="2">
    <location>
        <position position="144"/>
    </location>
    <ligand>
        <name>Fe cation</name>
        <dbReference type="ChEBI" id="CHEBI:24875"/>
    </ligand>
</feature>
<dbReference type="GO" id="GO:0042586">
    <property type="term" value="F:peptide deformylase activity"/>
    <property type="evidence" value="ECO:0007669"/>
    <property type="project" value="UniProtKB-UniRule"/>
</dbReference>
<dbReference type="PRINTS" id="PR01576">
    <property type="entry name" value="PDEFORMYLASE"/>
</dbReference>
<dbReference type="EC" id="3.5.1.88" evidence="2"/>
<keyword evidence="2" id="KW-0378">Hydrolase</keyword>
<comment type="function">
    <text evidence="2">Removes the formyl group from the N-terminal Met of newly synthesized proteins. Requires at least a dipeptide for an efficient rate of reaction. N-terminal L-methionine is a prerequisite for activity but the enzyme has broad specificity at other positions.</text>
</comment>
<dbReference type="InterPro" id="IPR023635">
    <property type="entry name" value="Peptide_deformylase"/>
</dbReference>
<proteinExistence type="inferred from homology"/>
<keyword evidence="4" id="KW-1185">Reference proteome</keyword>
<gene>
    <name evidence="2 3" type="primary">def</name>
    <name evidence="3" type="ORF">CRI93_07460</name>
</gene>
<dbReference type="CDD" id="cd00487">
    <property type="entry name" value="Pep_deformylase"/>
    <property type="match status" value="1"/>
</dbReference>